<proteinExistence type="predicted"/>
<dbReference type="WBParaSite" id="TCNE_0001759001-mRNA-1">
    <property type="protein sequence ID" value="TCNE_0001759001-mRNA-1"/>
    <property type="gene ID" value="TCNE_0001759001"/>
</dbReference>
<feature type="compositionally biased region" description="Basic and acidic residues" evidence="1">
    <location>
        <begin position="48"/>
        <end position="61"/>
    </location>
</feature>
<gene>
    <name evidence="2" type="ORF">TCNE_LOCUS17589</name>
</gene>
<keyword evidence="3" id="KW-1185">Reference proteome</keyword>
<reference evidence="2 3" key="2">
    <citation type="submission" date="2018-11" db="EMBL/GenBank/DDBJ databases">
        <authorList>
            <consortium name="Pathogen Informatics"/>
        </authorList>
    </citation>
    <scope>NUCLEOTIDE SEQUENCE [LARGE SCALE GENOMIC DNA]</scope>
</reference>
<dbReference type="Proteomes" id="UP000050794">
    <property type="component" value="Unassembled WGS sequence"/>
</dbReference>
<sequence>MNTDVSQPSEQHDRSEERHSDDVGERAFGTVYQKPIVEPLDQLPFSTRDGKTLEKREDRGADIAANSSPNPYKHKSKVPPNNFGYPANQWVQDQQAMEAQQASRQMDWQQHQDAQQQMQLEAQQQMMMQLNQQQQMQLQAALMQQQNQQPFVFNPNAQNFLPPNFEFYNNNGNNLPCDNNGPNFGNSGPNFPFNNQSPFGNGPNSTNWNGPNFGNGGPGFGPNFGNNAPFFGNEQPSFGNNQGFANNNQMQMPAPGPFPLNQQMRMPFPPNMAINWNGPPPARS</sequence>
<protein>
    <submittedName>
        <fullName evidence="4">Epsin</fullName>
    </submittedName>
</protein>
<feature type="region of interest" description="Disordered" evidence="1">
    <location>
        <begin position="1"/>
        <end position="79"/>
    </location>
</feature>
<dbReference type="AlphaFoldDB" id="A0A183VA19"/>
<evidence type="ECO:0000256" key="1">
    <source>
        <dbReference type="SAM" id="MobiDB-lite"/>
    </source>
</evidence>
<feature type="compositionally biased region" description="Basic and acidic residues" evidence="1">
    <location>
        <begin position="10"/>
        <end position="25"/>
    </location>
</feature>
<name>A0A183VA19_TOXCA</name>
<dbReference type="EMBL" id="UYWY01024584">
    <property type="protein sequence ID" value="VDM48910.1"/>
    <property type="molecule type" value="Genomic_DNA"/>
</dbReference>
<reference evidence="4" key="1">
    <citation type="submission" date="2016-06" db="UniProtKB">
        <authorList>
            <consortium name="WormBaseParasite"/>
        </authorList>
    </citation>
    <scope>IDENTIFICATION</scope>
</reference>
<organism evidence="3 4">
    <name type="scientific">Toxocara canis</name>
    <name type="common">Canine roundworm</name>
    <dbReference type="NCBI Taxonomy" id="6265"/>
    <lineage>
        <taxon>Eukaryota</taxon>
        <taxon>Metazoa</taxon>
        <taxon>Ecdysozoa</taxon>
        <taxon>Nematoda</taxon>
        <taxon>Chromadorea</taxon>
        <taxon>Rhabditida</taxon>
        <taxon>Spirurina</taxon>
        <taxon>Ascaridomorpha</taxon>
        <taxon>Ascaridoidea</taxon>
        <taxon>Toxocaridae</taxon>
        <taxon>Toxocara</taxon>
    </lineage>
</organism>
<evidence type="ECO:0000313" key="3">
    <source>
        <dbReference type="Proteomes" id="UP000050794"/>
    </source>
</evidence>
<evidence type="ECO:0000313" key="4">
    <source>
        <dbReference type="WBParaSite" id="TCNE_0001759001-mRNA-1"/>
    </source>
</evidence>
<accession>A0A183VA19</accession>
<evidence type="ECO:0000313" key="2">
    <source>
        <dbReference type="EMBL" id="VDM48910.1"/>
    </source>
</evidence>